<reference evidence="1 2" key="1">
    <citation type="journal article" date="2022" name="DNA Res.">
        <title>Chromosomal-level genome assembly of the orchid tree Bauhinia variegata (Leguminosae; Cercidoideae) supports the allotetraploid origin hypothesis of Bauhinia.</title>
        <authorList>
            <person name="Zhong Y."/>
            <person name="Chen Y."/>
            <person name="Zheng D."/>
            <person name="Pang J."/>
            <person name="Liu Y."/>
            <person name="Luo S."/>
            <person name="Meng S."/>
            <person name="Qian L."/>
            <person name="Wei D."/>
            <person name="Dai S."/>
            <person name="Zhou R."/>
        </authorList>
    </citation>
    <scope>NUCLEOTIDE SEQUENCE [LARGE SCALE GENOMIC DNA]</scope>
    <source>
        <strain evidence="1">BV-YZ2020</strain>
    </source>
</reference>
<comment type="caution">
    <text evidence="1">The sequence shown here is derived from an EMBL/GenBank/DDBJ whole genome shotgun (WGS) entry which is preliminary data.</text>
</comment>
<gene>
    <name evidence="1" type="ORF">L6164_012641</name>
</gene>
<protein>
    <submittedName>
        <fullName evidence="1">Uncharacterized protein</fullName>
    </submittedName>
</protein>
<sequence>MVLSFRGYIDPGKWAFTVEGGAQFGFDLVAIMLIFNFAAILCQYISASIGVITGRDLAQICSNEYDSWTCMFLGVQVELSMIMLDLNMILGMAHGLNLLFG</sequence>
<proteinExistence type="predicted"/>
<evidence type="ECO:0000313" key="2">
    <source>
        <dbReference type="Proteomes" id="UP000828941"/>
    </source>
</evidence>
<organism evidence="1 2">
    <name type="scientific">Bauhinia variegata</name>
    <name type="common">Purple orchid tree</name>
    <name type="synonym">Phanera variegata</name>
    <dbReference type="NCBI Taxonomy" id="167791"/>
    <lineage>
        <taxon>Eukaryota</taxon>
        <taxon>Viridiplantae</taxon>
        <taxon>Streptophyta</taxon>
        <taxon>Embryophyta</taxon>
        <taxon>Tracheophyta</taxon>
        <taxon>Spermatophyta</taxon>
        <taxon>Magnoliopsida</taxon>
        <taxon>eudicotyledons</taxon>
        <taxon>Gunneridae</taxon>
        <taxon>Pentapetalae</taxon>
        <taxon>rosids</taxon>
        <taxon>fabids</taxon>
        <taxon>Fabales</taxon>
        <taxon>Fabaceae</taxon>
        <taxon>Cercidoideae</taxon>
        <taxon>Cercideae</taxon>
        <taxon>Bauhiniinae</taxon>
        <taxon>Bauhinia</taxon>
    </lineage>
</organism>
<accession>A0ACB9PBW7</accession>
<keyword evidence="2" id="KW-1185">Reference proteome</keyword>
<dbReference type="Proteomes" id="UP000828941">
    <property type="component" value="Chromosome 5"/>
</dbReference>
<evidence type="ECO:0000313" key="1">
    <source>
        <dbReference type="EMBL" id="KAI4345527.1"/>
    </source>
</evidence>
<name>A0ACB9PBW7_BAUVA</name>
<dbReference type="EMBL" id="CM039430">
    <property type="protein sequence ID" value="KAI4345527.1"/>
    <property type="molecule type" value="Genomic_DNA"/>
</dbReference>